<dbReference type="Gene3D" id="2.60.40.1930">
    <property type="match status" value="2"/>
</dbReference>
<dbReference type="InterPro" id="IPR036595">
    <property type="entry name" value="A-macroglobulin_rcpt-bd_sf"/>
</dbReference>
<dbReference type="Pfam" id="PF00207">
    <property type="entry name" value="A2M"/>
    <property type="match status" value="1"/>
</dbReference>
<dbReference type="EMBL" id="VYZI01001058">
    <property type="protein sequence ID" value="NWR80470.1"/>
    <property type="molecule type" value="Genomic_DNA"/>
</dbReference>
<dbReference type="Pfam" id="PF07677">
    <property type="entry name" value="A2M_recep"/>
    <property type="match status" value="1"/>
</dbReference>
<gene>
    <name evidence="12" type="primary">A2ml1_2</name>
    <name evidence="12" type="ORF">CENUNI_R11201</name>
</gene>
<dbReference type="FunFam" id="2.60.40.1930:FF:000001">
    <property type="entry name" value="CD109 isoform 3"/>
    <property type="match status" value="1"/>
</dbReference>
<dbReference type="Pfam" id="PF01835">
    <property type="entry name" value="MG2"/>
    <property type="match status" value="1"/>
</dbReference>
<evidence type="ECO:0000256" key="1">
    <source>
        <dbReference type="ARBA" id="ARBA00004613"/>
    </source>
</evidence>
<dbReference type="SUPFAM" id="SSF81296">
    <property type="entry name" value="E set domains"/>
    <property type="match status" value="1"/>
</dbReference>
<dbReference type="PANTHER" id="PTHR11412">
    <property type="entry name" value="MACROGLOBULIN / COMPLEMENT"/>
    <property type="match status" value="1"/>
</dbReference>
<feature type="domain" description="Alpha-macroglobulin receptor-binding" evidence="11">
    <location>
        <begin position="1338"/>
        <end position="1418"/>
    </location>
</feature>
<keyword evidence="5" id="KW-0732">Signal</keyword>
<comment type="subcellular location">
    <subcellularLocation>
        <location evidence="1">Secreted</location>
    </subcellularLocation>
</comment>
<dbReference type="InterPro" id="IPR011626">
    <property type="entry name" value="Alpha-macroglobulin_TED"/>
</dbReference>
<evidence type="ECO:0000259" key="11">
    <source>
        <dbReference type="SMART" id="SM01361"/>
    </source>
</evidence>
<keyword evidence="13" id="KW-1185">Reference proteome</keyword>
<dbReference type="InterPro" id="IPR019742">
    <property type="entry name" value="MacrogloblnA2_CS"/>
</dbReference>
<dbReference type="PROSITE" id="PS00477">
    <property type="entry name" value="ALPHA_2_MACROGLOBULIN"/>
    <property type="match status" value="1"/>
</dbReference>
<dbReference type="InterPro" id="IPR047565">
    <property type="entry name" value="Alpha-macroglob_thiol-ester_cl"/>
</dbReference>
<dbReference type="Pfam" id="PF17789">
    <property type="entry name" value="MG4"/>
    <property type="match status" value="1"/>
</dbReference>
<dbReference type="Gene3D" id="2.60.40.1940">
    <property type="match status" value="1"/>
</dbReference>
<dbReference type="InterPro" id="IPR002890">
    <property type="entry name" value="MG2"/>
</dbReference>
<feature type="domain" description="Alpha-2-macroglobulin bait region" evidence="9">
    <location>
        <begin position="420"/>
        <end position="568"/>
    </location>
</feature>
<dbReference type="SUPFAM" id="SSF49410">
    <property type="entry name" value="Alpha-macroglobulin receptor domain"/>
    <property type="match status" value="1"/>
</dbReference>
<evidence type="ECO:0000256" key="6">
    <source>
        <dbReference type="ARBA" id="ARBA00022900"/>
    </source>
</evidence>
<dbReference type="Gene3D" id="2.60.40.10">
    <property type="entry name" value="Immunoglobulins"/>
    <property type="match status" value="2"/>
</dbReference>
<feature type="non-terminal residue" evidence="12">
    <location>
        <position position="1419"/>
    </location>
</feature>
<dbReference type="Gene3D" id="1.50.10.20">
    <property type="match status" value="1"/>
</dbReference>
<dbReference type="Proteomes" id="UP000517892">
    <property type="component" value="Unassembled WGS sequence"/>
</dbReference>
<dbReference type="SMART" id="SM01360">
    <property type="entry name" value="A2M"/>
    <property type="match status" value="1"/>
</dbReference>
<dbReference type="SUPFAM" id="SSF48239">
    <property type="entry name" value="Terpenoid cyclases/Protein prenyltransferases"/>
    <property type="match status" value="1"/>
</dbReference>
<dbReference type="InterPro" id="IPR041813">
    <property type="entry name" value="A2M_TED"/>
</dbReference>
<feature type="non-terminal residue" evidence="12">
    <location>
        <position position="1"/>
    </location>
</feature>
<keyword evidence="4" id="KW-0646">Protease inhibitor</keyword>
<dbReference type="InterPro" id="IPR008930">
    <property type="entry name" value="Terpenoid_cyclase/PrenylTrfase"/>
</dbReference>
<sequence>YVVTCPAVLYHPHAATLWVHLSDVHEPVQVTIQLQRADRIHNITLLDRKVQEPQLHLNITFPVPAPAKGKEEIVDLHVLIQGDSLDASQKKVMLRTLEPGIFIQTDKAVYKPGQEVKFRVVSLDKDFIPSNKKDPSGNRIAQWQEVSPRQGIVDLSFPLAAEPALGKYVIEVEKKVQVFSVEEYVLPKFEVTIHLPYALREKDKKVSIQICGRYTYGKPVQGKVQASLCQSFNYVIYRPLDIPEREPCIEISGQTEKNGCFSTEAKLDAFKVAEYMHDLHLQVQASLVEDGTGLEQRNTRKCKILRDSLIITFKNTDEFYKPGIPYTGTMVLKGADGAVLPGKELLLIVNHEGEERRQTLLTDSLGRASFELDTSGWNGRVTLNGQLNETAERQDEGSAPTYERAYTALSSFFSASRSFLQIHRVEKELPCGQPHQLWVDYIFTKEALKTQLASLDVVFLVLAKGNIASVLRKELPAEAGVRGSFSLELPISLELAPMARVLGYVVLPNGEMVADSIKLNVAKCLPNKVKVTFSEDRALPGSELQLQLEAAPGSLCAIRAVDRSVLLMKPEAELNKEAVYKLLPELDYPESIQDPPPCFPYPWVYFDIPHVPMMQRRSLRYSRRHLLPYPLRKNIQMDTSKLFQNAALKLFTNAKTRDACKEATALPGMAGLPGPSGSARAGMQPSIARLGEDSVPVLMSPGTKVNAAPEESPVPRTYFPETWLWDLVPVGEEGSTEVMVTVPDAITEWKAGMFCTAPQGLGLASATTLTAFKPFFVELALPYSVVRKEAFTLVATVFNYLQQCLRVRVTLEESAELKVSAIKDEEYGGCICADEAKTFRWGVRATSLGEVNVTVSTEALESKETCGNEVPVVPAQGRVDTVIKPLLVQPGGILVEKAHNSLLCQEADEEISLDVPANILEGSQRAHVTVMGDIMGNAVQNLDHLLAMPYGCGEQNMVHFAPNIYIQQYLEKSNQLRPDIRAKAQGFLQSELLYKHDDGSYSAFGKSDDSGNTWLTAFVLKSFGQARAYVAIDERHITDALRWLQKQQREDGCFRSVGKLFNNALQGGISNDLSLSAYVTAAMLELGLPPTDPKVSLALQCLEASPTDDRYTQGLLAYVFGLAGRGDQQRTRLQSLAQHGVSADGKLHWQREEKAEPSSLIKWVEAMPAEVEMTSYVLLAYLTQPEVSPADLRTASQIVHWLIRQQNPYGGFASTQDTVVALQALAKYAALTYSSNGDFTVTVTSPAGTKQDFLLHKSNRLVLQKAALTELPGTYGVRAQGQGCALVQVTLRYNVPPPPSKGTFELHVETEPKECTESARKHFSLLLRARYTGERPTTNMAVIEAKLPSGYIPDKSSVVELKKQNLVKKVEVKPDQVTIYLDQLTKEEKTFAFTTTQDFPVKNLQPATVTLYDYYETGE</sequence>
<evidence type="ECO:0000256" key="7">
    <source>
        <dbReference type="ARBA" id="ARBA00023157"/>
    </source>
</evidence>
<dbReference type="InterPro" id="IPR009048">
    <property type="entry name" value="A-macroglobulin_rcpt-bd"/>
</dbReference>
<accession>A0A7K5AA10</accession>
<keyword evidence="6" id="KW-0722">Serine protease inhibitor</keyword>
<dbReference type="SMART" id="SM01361">
    <property type="entry name" value="A2M_recep"/>
    <property type="match status" value="1"/>
</dbReference>
<evidence type="ECO:0000313" key="12">
    <source>
        <dbReference type="EMBL" id="NWR80470.1"/>
    </source>
</evidence>
<dbReference type="Pfam" id="PF17791">
    <property type="entry name" value="MG3"/>
    <property type="match status" value="1"/>
</dbReference>
<dbReference type="Gene3D" id="2.60.120.1540">
    <property type="match status" value="1"/>
</dbReference>
<evidence type="ECO:0000256" key="3">
    <source>
        <dbReference type="ARBA" id="ARBA00022525"/>
    </source>
</evidence>
<feature type="domain" description="Alpha-2-macroglobulin" evidence="10">
    <location>
        <begin position="722"/>
        <end position="811"/>
    </location>
</feature>
<protein>
    <submittedName>
        <fullName evidence="12">A2ML1 protein</fullName>
    </submittedName>
</protein>
<evidence type="ECO:0000256" key="5">
    <source>
        <dbReference type="ARBA" id="ARBA00022729"/>
    </source>
</evidence>
<organism evidence="12 13">
    <name type="scientific">Centropus unirufus</name>
    <dbReference type="NCBI Taxonomy" id="1118519"/>
    <lineage>
        <taxon>Eukaryota</taxon>
        <taxon>Metazoa</taxon>
        <taxon>Chordata</taxon>
        <taxon>Craniata</taxon>
        <taxon>Vertebrata</taxon>
        <taxon>Euteleostomi</taxon>
        <taxon>Archelosauria</taxon>
        <taxon>Archosauria</taxon>
        <taxon>Dinosauria</taxon>
        <taxon>Saurischia</taxon>
        <taxon>Theropoda</taxon>
        <taxon>Coelurosauria</taxon>
        <taxon>Aves</taxon>
        <taxon>Neognathae</taxon>
        <taxon>Neoaves</taxon>
        <taxon>Otidimorphae</taxon>
        <taxon>Cuculiformes</taxon>
        <taxon>Centropidae</taxon>
        <taxon>Centropus</taxon>
    </lineage>
</organism>
<dbReference type="SMART" id="SM01359">
    <property type="entry name" value="A2M_N_2"/>
    <property type="match status" value="1"/>
</dbReference>
<dbReference type="InterPro" id="IPR041555">
    <property type="entry name" value="MG3"/>
</dbReference>
<keyword evidence="7" id="KW-1015">Disulfide bond</keyword>
<evidence type="ECO:0000313" key="13">
    <source>
        <dbReference type="Proteomes" id="UP000517892"/>
    </source>
</evidence>
<dbReference type="Pfam" id="PF07703">
    <property type="entry name" value="A2M_BRD"/>
    <property type="match status" value="1"/>
</dbReference>
<evidence type="ECO:0000259" key="9">
    <source>
        <dbReference type="SMART" id="SM01359"/>
    </source>
</evidence>
<dbReference type="Pfam" id="PF07678">
    <property type="entry name" value="TED_complement"/>
    <property type="match status" value="1"/>
</dbReference>
<proteinExistence type="inferred from homology"/>
<dbReference type="OrthoDB" id="9998011at2759"/>
<comment type="caution">
    <text evidence="12">The sequence shown here is derived from an EMBL/GenBank/DDBJ whole genome shotgun (WGS) entry which is preliminary data.</text>
</comment>
<dbReference type="InterPro" id="IPR013783">
    <property type="entry name" value="Ig-like_fold"/>
</dbReference>
<keyword evidence="3" id="KW-0964">Secreted</keyword>
<evidence type="ECO:0000256" key="4">
    <source>
        <dbReference type="ARBA" id="ARBA00022690"/>
    </source>
</evidence>
<dbReference type="InterPro" id="IPR011625">
    <property type="entry name" value="A2M_N_BRD"/>
</dbReference>
<comment type="similarity">
    <text evidence="2">Belongs to the protease inhibitor I39 (alpha-2-macroglobulin) family.</text>
</comment>
<evidence type="ECO:0000259" key="10">
    <source>
        <dbReference type="SMART" id="SM01360"/>
    </source>
</evidence>
<dbReference type="InterPro" id="IPR014756">
    <property type="entry name" value="Ig_E-set"/>
</dbReference>
<dbReference type="InterPro" id="IPR001599">
    <property type="entry name" value="Macroglobln_a2"/>
</dbReference>
<dbReference type="GO" id="GO:0004867">
    <property type="term" value="F:serine-type endopeptidase inhibitor activity"/>
    <property type="evidence" value="ECO:0007669"/>
    <property type="project" value="UniProtKB-KW"/>
</dbReference>
<dbReference type="FunFam" id="1.50.10.20:FF:000001">
    <property type="entry name" value="CD109 isoform 1"/>
    <property type="match status" value="1"/>
</dbReference>
<dbReference type="GO" id="GO:0005615">
    <property type="term" value="C:extracellular space"/>
    <property type="evidence" value="ECO:0007669"/>
    <property type="project" value="InterPro"/>
</dbReference>
<evidence type="ECO:0000256" key="8">
    <source>
        <dbReference type="ARBA" id="ARBA00023180"/>
    </source>
</evidence>
<dbReference type="Gene3D" id="2.20.130.20">
    <property type="match status" value="2"/>
</dbReference>
<evidence type="ECO:0000256" key="2">
    <source>
        <dbReference type="ARBA" id="ARBA00010952"/>
    </source>
</evidence>
<dbReference type="InterPro" id="IPR040839">
    <property type="entry name" value="MG4"/>
</dbReference>
<keyword evidence="8" id="KW-0325">Glycoprotein</keyword>
<dbReference type="InterPro" id="IPR050473">
    <property type="entry name" value="A2M/Complement_sys"/>
</dbReference>
<reference evidence="12 13" key="1">
    <citation type="submission" date="2019-09" db="EMBL/GenBank/DDBJ databases">
        <title>Bird 10,000 Genomes (B10K) Project - Family phase.</title>
        <authorList>
            <person name="Zhang G."/>
        </authorList>
    </citation>
    <scope>NUCLEOTIDE SEQUENCE [LARGE SCALE GENOMIC DNA]</scope>
    <source>
        <strain evidence="12">B10K-DU-017-25</strain>
        <tissue evidence="12">Mixed tissue sample</tissue>
    </source>
</reference>
<dbReference type="PANTHER" id="PTHR11412:SF185">
    <property type="entry name" value="ALPHA-2-MACROGLOBULIN-LIKE PROTEIN 1"/>
    <property type="match status" value="1"/>
</dbReference>
<dbReference type="SMART" id="SM01419">
    <property type="entry name" value="Thiol-ester_cl"/>
    <property type="match status" value="1"/>
</dbReference>
<dbReference type="Gene3D" id="2.60.40.690">
    <property type="entry name" value="Alpha-macroglobulin, receptor-binding domain"/>
    <property type="match status" value="1"/>
</dbReference>
<name>A0A7K5AA10_9AVES</name>
<dbReference type="CDD" id="cd02897">
    <property type="entry name" value="A2M_2"/>
    <property type="match status" value="1"/>
</dbReference>